<gene>
    <name evidence="1" type="ORF">dnm_004420</name>
</gene>
<protein>
    <submittedName>
        <fullName evidence="1">Toxin-antitoxin system, toxin component, mRNA interferase PemK/MazF-like</fullName>
    </submittedName>
</protein>
<dbReference type="Pfam" id="PF02452">
    <property type="entry name" value="PemK_toxin"/>
    <property type="match status" value="1"/>
</dbReference>
<organism evidence="1 2">
    <name type="scientific">Desulfonema magnum</name>
    <dbReference type="NCBI Taxonomy" id="45655"/>
    <lineage>
        <taxon>Bacteria</taxon>
        <taxon>Pseudomonadati</taxon>
        <taxon>Thermodesulfobacteriota</taxon>
        <taxon>Desulfobacteria</taxon>
        <taxon>Desulfobacterales</taxon>
        <taxon>Desulfococcaceae</taxon>
        <taxon>Desulfonema</taxon>
    </lineage>
</organism>
<dbReference type="AlphaFoldDB" id="A0A975GK84"/>
<dbReference type="KEGG" id="dmm:dnm_004420"/>
<dbReference type="GO" id="GO:0003677">
    <property type="term" value="F:DNA binding"/>
    <property type="evidence" value="ECO:0007669"/>
    <property type="project" value="InterPro"/>
</dbReference>
<name>A0A975GK84_9BACT</name>
<accession>A0A975GK84</accession>
<dbReference type="Proteomes" id="UP000663722">
    <property type="component" value="Chromosome"/>
</dbReference>
<reference evidence="1" key="1">
    <citation type="journal article" date="2021" name="Microb. Physiol.">
        <title>Proteogenomic Insights into the Physiology of Marine, Sulfate-Reducing, Filamentous Desulfonema limicola and Desulfonema magnum.</title>
        <authorList>
            <person name="Schnaars V."/>
            <person name="Wohlbrand L."/>
            <person name="Scheve S."/>
            <person name="Hinrichs C."/>
            <person name="Reinhardt R."/>
            <person name="Rabus R."/>
        </authorList>
    </citation>
    <scope>NUCLEOTIDE SEQUENCE</scope>
    <source>
        <strain evidence="1">4be13</strain>
    </source>
</reference>
<dbReference type="PANTHER" id="PTHR33988">
    <property type="entry name" value="ENDORIBONUCLEASE MAZF-RELATED"/>
    <property type="match status" value="1"/>
</dbReference>
<dbReference type="SUPFAM" id="SSF50118">
    <property type="entry name" value="Cell growth inhibitor/plasmid maintenance toxic component"/>
    <property type="match status" value="1"/>
</dbReference>
<dbReference type="InterPro" id="IPR003477">
    <property type="entry name" value="PemK-like"/>
</dbReference>
<dbReference type="EMBL" id="CP061800">
    <property type="protein sequence ID" value="QTA84446.1"/>
    <property type="molecule type" value="Genomic_DNA"/>
</dbReference>
<sequence>MKPEHGEIWLADLGLAAKARPVVILSADDPEAPRALYIYVPLTRQNRGSPYEVPLGHLPGIDKKSVANVQGVGSLPSVRFERKIGILPKADLLKIKKALIHACSLHI</sequence>
<dbReference type="RefSeq" id="WP_207680930.1">
    <property type="nucleotide sequence ID" value="NZ_CP061800.1"/>
</dbReference>
<evidence type="ECO:0000313" key="1">
    <source>
        <dbReference type="EMBL" id="QTA84446.1"/>
    </source>
</evidence>
<dbReference type="GO" id="GO:0016075">
    <property type="term" value="P:rRNA catabolic process"/>
    <property type="evidence" value="ECO:0007669"/>
    <property type="project" value="TreeGrafter"/>
</dbReference>
<proteinExistence type="predicted"/>
<dbReference type="GO" id="GO:0006402">
    <property type="term" value="P:mRNA catabolic process"/>
    <property type="evidence" value="ECO:0007669"/>
    <property type="project" value="TreeGrafter"/>
</dbReference>
<evidence type="ECO:0000313" key="2">
    <source>
        <dbReference type="Proteomes" id="UP000663722"/>
    </source>
</evidence>
<dbReference type="PANTHER" id="PTHR33988:SF1">
    <property type="entry name" value="ENDORIBONUCLEASE MAZF7-RELATED"/>
    <property type="match status" value="1"/>
</dbReference>
<dbReference type="GO" id="GO:0004521">
    <property type="term" value="F:RNA endonuclease activity"/>
    <property type="evidence" value="ECO:0007669"/>
    <property type="project" value="TreeGrafter"/>
</dbReference>
<dbReference type="InterPro" id="IPR011067">
    <property type="entry name" value="Plasmid_toxin/cell-grow_inhib"/>
</dbReference>
<dbReference type="Gene3D" id="2.30.30.110">
    <property type="match status" value="1"/>
</dbReference>
<keyword evidence="2" id="KW-1185">Reference proteome</keyword>